<dbReference type="AlphaFoldDB" id="A0A6P1CS36"/>
<dbReference type="RefSeq" id="WP_163846580.1">
    <property type="nucleotide sequence ID" value="NZ_JAAGVB010000043.1"/>
</dbReference>
<organism evidence="1 2">
    <name type="scientific">Nocardia cyriacigeorgica</name>
    <dbReference type="NCBI Taxonomy" id="135487"/>
    <lineage>
        <taxon>Bacteria</taxon>
        <taxon>Bacillati</taxon>
        <taxon>Actinomycetota</taxon>
        <taxon>Actinomycetes</taxon>
        <taxon>Mycobacteriales</taxon>
        <taxon>Nocardiaceae</taxon>
        <taxon>Nocardia</taxon>
    </lineage>
</organism>
<dbReference type="EMBL" id="JAAGVB010000043">
    <property type="protein sequence ID" value="NEW35361.1"/>
    <property type="molecule type" value="Genomic_DNA"/>
</dbReference>
<reference evidence="1 2" key="1">
    <citation type="submission" date="2020-01" db="EMBL/GenBank/DDBJ databases">
        <title>Genetics and antimicrobial susceptibilities of Nocardia species isolated from the soil; a comparison with species isolated from humans.</title>
        <authorList>
            <person name="Carrasco G."/>
            <person name="Monzon S."/>
            <person name="Sansegundo M."/>
            <person name="Garcia E."/>
            <person name="Garrido N."/>
            <person name="Medina M.J."/>
            <person name="Villalon P."/>
            <person name="Ramirez-Arocha A.C."/>
            <person name="Jimenez P."/>
            <person name="Cuesta I."/>
            <person name="Valdezate S."/>
        </authorList>
    </citation>
    <scope>NUCLEOTIDE SEQUENCE [LARGE SCALE GENOMIC DNA]</scope>
    <source>
        <strain evidence="1 2">CNM20110626</strain>
    </source>
</reference>
<sequence length="58" mass="6479">MDAPTSPDHSSVEPNQLRNDAIYNHYFEVARNWDIERAEEAHRAEKGTGDGPLAGRAD</sequence>
<gene>
    <name evidence="1" type="ORF">GV791_22740</name>
</gene>
<accession>A0A6P1CS36</accession>
<evidence type="ECO:0000313" key="1">
    <source>
        <dbReference type="EMBL" id="NEW35361.1"/>
    </source>
</evidence>
<comment type="caution">
    <text evidence="1">The sequence shown here is derived from an EMBL/GenBank/DDBJ whole genome shotgun (WGS) entry which is preliminary data.</text>
</comment>
<dbReference type="Proteomes" id="UP000471166">
    <property type="component" value="Unassembled WGS sequence"/>
</dbReference>
<name>A0A6P1CS36_9NOCA</name>
<evidence type="ECO:0000313" key="2">
    <source>
        <dbReference type="Proteomes" id="UP000471166"/>
    </source>
</evidence>
<proteinExistence type="predicted"/>
<protein>
    <submittedName>
        <fullName evidence="1">Uncharacterized protein</fullName>
    </submittedName>
</protein>